<proteinExistence type="predicted"/>
<dbReference type="InterPro" id="IPR013517">
    <property type="entry name" value="FG-GAP"/>
</dbReference>
<dbReference type="InterPro" id="IPR027039">
    <property type="entry name" value="Crtac1"/>
</dbReference>
<evidence type="ECO:0000259" key="2">
    <source>
        <dbReference type="Pfam" id="PF07593"/>
    </source>
</evidence>
<dbReference type="OrthoDB" id="9816120at2"/>
<dbReference type="InterPro" id="IPR028994">
    <property type="entry name" value="Integrin_alpha_N"/>
</dbReference>
<dbReference type="InterPro" id="IPR011519">
    <property type="entry name" value="UnbV_ASPIC"/>
</dbReference>
<dbReference type="SUPFAM" id="SSF69318">
    <property type="entry name" value="Integrin alpha N-terminal domain"/>
    <property type="match status" value="3"/>
</dbReference>
<gene>
    <name evidence="3" type="ORF">F8C76_08475</name>
</gene>
<reference evidence="3 4" key="1">
    <citation type="submission" date="2019-10" db="EMBL/GenBank/DDBJ databases">
        <title>Muricauda olearia CL-SS4 JCM15563 genome.</title>
        <authorList>
            <person name="Liu L."/>
        </authorList>
    </citation>
    <scope>NUCLEOTIDE SEQUENCE [LARGE SCALE GENOMIC DNA]</scope>
    <source>
        <strain evidence="3 4">CL-SS4</strain>
    </source>
</reference>
<dbReference type="Gene3D" id="2.130.10.130">
    <property type="entry name" value="Integrin alpha, N-terminal"/>
    <property type="match status" value="3"/>
</dbReference>
<dbReference type="AlphaFoldDB" id="A0A6I1E6M9"/>
<dbReference type="Pfam" id="PF13517">
    <property type="entry name" value="FG-GAP_3"/>
    <property type="match status" value="5"/>
</dbReference>
<feature type="domain" description="ASPIC/UnbV" evidence="2">
    <location>
        <begin position="521"/>
        <end position="587"/>
    </location>
</feature>
<keyword evidence="1" id="KW-0732">Signal</keyword>
<dbReference type="PANTHER" id="PTHR16026">
    <property type="entry name" value="CARTILAGE ACIDIC PROTEIN 1"/>
    <property type="match status" value="1"/>
</dbReference>
<sequence length="1112" mass="123528">MNRHNSIYILSFIMFLSCKRYDTGKLFTMLSPRDTGVEFVNTIKETDDFNVLSYGYLYNGGGVSIGDFNNDGFADIYFTGNMVGSRLYINKGNLEFEEIAEKAGVFAEGVWNTGTTLADVNCDGFLDIYVCRSAASDPNKRRNLLFINNGDLTFTEMASAYGIDDPGYSTQGVFFDYDKDGDLDLYVLNHSTQDYAGFGQITAKMKKRKNTSYSDKLYKNENGKYVDVSDEAGLISNVLGFGLGVAVSDLNNDGWLDIYISNDYNEQDYLYINNKNGTFSEQLEDYIGHVPLFSMGSDIADFNNDGYSDIMTLDMLPESNYRQKIVSGPDNYDKYNLLVESGFYNQTMRNMLQLNNGGNSFSEIGQYSGVSNTDWSWAALFSDFDNDGHKDIYITNGYKRDYTNMDFLNYAVQQKMTENKTGKQTAVTELLDNMPSSILENYAFRNNGDLTFSKVNQEWGVDVESLSNGAAYADLDNDGDLDLVVNNIDQEAFVLKNNSETLTNNNYLRVRLKGLGCNTFGVGAKVVITLKDKELMQEMMPTRGFQSSVDYTLVFGLGSSDTIDGLKIIWPDSKIQIMERVKANQTLVLDQAKAPKTIQNTGDGIDDRVEDATTGKVIPYRHKENNFIDFSREQLLPHKLSTQGPKIAKADVNNDGLEDVFIGGAKGSPGELFVQTGMGDFVSYGGNDFVEDKMSEDLGALFLDVDGDGDMDLYVVSGGNDFDPDSPELQDRLYLNNGKGHFSKNMESLPLMHTSGSCVTASDFDNDGDLDLFVGGRLVPGRYPTTPRSYVLKNNGKGNFEDVTTLVNTDLEFLGMVTDALWTDYDGDGDNDLLIVGEWMEIRVFENRKGLLVNVSESCGTKGSSGWWNKIASGDFDNDGDLDYVLGNFGLNSQLKASTSEPVELYVNDFDNNGFLDPILCSYVMGESYPVFSKDDMTGQISALKSKYVSYSDYADQKIDNIFTEEQLKGSEVFEAKTFATSYMENLGDGQFKLSKLPVEAQFSPIYGILADDFDKDGNLDLLVAGNFYGTRVKYGRYDASKGSFFAGDGNGNFRLTDFGNNNLGIEGEVRDIVKLVMHDKTETIIIARNNGEVITFQLDSKDGSVGKKARK</sequence>
<accession>A0A6I1E6M9</accession>
<dbReference type="Pfam" id="PF07593">
    <property type="entry name" value="UnbV_ASPIC"/>
    <property type="match status" value="1"/>
</dbReference>
<dbReference type="PANTHER" id="PTHR16026:SF0">
    <property type="entry name" value="CARTILAGE ACIDIC PROTEIN 1"/>
    <property type="match status" value="1"/>
</dbReference>
<dbReference type="PROSITE" id="PS51257">
    <property type="entry name" value="PROKAR_LIPOPROTEIN"/>
    <property type="match status" value="1"/>
</dbReference>
<evidence type="ECO:0000256" key="1">
    <source>
        <dbReference type="ARBA" id="ARBA00022729"/>
    </source>
</evidence>
<evidence type="ECO:0000313" key="4">
    <source>
        <dbReference type="Proteomes" id="UP000429785"/>
    </source>
</evidence>
<dbReference type="EMBL" id="WELG01000001">
    <property type="protein sequence ID" value="KAB7531510.1"/>
    <property type="molecule type" value="Genomic_DNA"/>
</dbReference>
<protein>
    <submittedName>
        <fullName evidence="3">RNA-binding protein</fullName>
    </submittedName>
</protein>
<organism evidence="3 4">
    <name type="scientific">Flagellimonas olearia</name>
    <dbReference type="NCBI Taxonomy" id="552546"/>
    <lineage>
        <taxon>Bacteria</taxon>
        <taxon>Pseudomonadati</taxon>
        <taxon>Bacteroidota</taxon>
        <taxon>Flavobacteriia</taxon>
        <taxon>Flavobacteriales</taxon>
        <taxon>Flavobacteriaceae</taxon>
        <taxon>Flagellimonas</taxon>
    </lineage>
</organism>
<evidence type="ECO:0000313" key="3">
    <source>
        <dbReference type="EMBL" id="KAB7531510.1"/>
    </source>
</evidence>
<dbReference type="Proteomes" id="UP000429785">
    <property type="component" value="Unassembled WGS sequence"/>
</dbReference>
<name>A0A6I1E6M9_9FLAO</name>
<comment type="caution">
    <text evidence="3">The sequence shown here is derived from an EMBL/GenBank/DDBJ whole genome shotgun (WGS) entry which is preliminary data.</text>
</comment>